<keyword evidence="1" id="KW-1133">Transmembrane helix</keyword>
<evidence type="ECO:0008006" key="4">
    <source>
        <dbReference type="Google" id="ProtNLM"/>
    </source>
</evidence>
<dbReference type="EMBL" id="JASJEX010000002">
    <property type="protein sequence ID" value="MDJ1129261.1"/>
    <property type="molecule type" value="Genomic_DNA"/>
</dbReference>
<feature type="transmembrane region" description="Helical" evidence="1">
    <location>
        <begin position="335"/>
        <end position="358"/>
    </location>
</feature>
<feature type="transmembrane region" description="Helical" evidence="1">
    <location>
        <begin position="154"/>
        <end position="176"/>
    </location>
</feature>
<feature type="transmembrane region" description="Helical" evidence="1">
    <location>
        <begin position="16"/>
        <end position="40"/>
    </location>
</feature>
<keyword evidence="1" id="KW-0812">Transmembrane</keyword>
<dbReference type="RefSeq" id="WP_283713927.1">
    <property type="nucleotide sequence ID" value="NZ_JASJEW010000008.1"/>
</dbReference>
<accession>A0ABT6ZJN2</accession>
<keyword evidence="3" id="KW-1185">Reference proteome</keyword>
<feature type="transmembrane region" description="Helical" evidence="1">
    <location>
        <begin position="197"/>
        <end position="224"/>
    </location>
</feature>
<evidence type="ECO:0000313" key="2">
    <source>
        <dbReference type="EMBL" id="MDJ1129261.1"/>
    </source>
</evidence>
<feature type="transmembrane region" description="Helical" evidence="1">
    <location>
        <begin position="255"/>
        <end position="277"/>
    </location>
</feature>
<evidence type="ECO:0000313" key="3">
    <source>
        <dbReference type="Proteomes" id="UP001431693"/>
    </source>
</evidence>
<feature type="transmembrane region" description="Helical" evidence="1">
    <location>
        <begin position="284"/>
        <end position="303"/>
    </location>
</feature>
<keyword evidence="1" id="KW-0472">Membrane</keyword>
<protein>
    <recommendedName>
        <fullName evidence="4">ABC transporter permease</fullName>
    </recommendedName>
</protein>
<name>A0ABT6ZJN2_9ACTN</name>
<organism evidence="2 3">
    <name type="scientific">Kribbibacterium absianum</name>
    <dbReference type="NCBI Taxonomy" id="3044210"/>
    <lineage>
        <taxon>Bacteria</taxon>
        <taxon>Bacillati</taxon>
        <taxon>Actinomycetota</taxon>
        <taxon>Coriobacteriia</taxon>
        <taxon>Coriobacteriales</taxon>
        <taxon>Kribbibacteriaceae</taxon>
        <taxon>Kribbibacterium</taxon>
    </lineage>
</organism>
<evidence type="ECO:0000256" key="1">
    <source>
        <dbReference type="SAM" id="Phobius"/>
    </source>
</evidence>
<comment type="caution">
    <text evidence="2">The sequence shown here is derived from an EMBL/GenBank/DDBJ whole genome shotgun (WGS) entry which is preliminary data.</text>
</comment>
<reference evidence="2" key="1">
    <citation type="submission" date="2023-05" db="EMBL/GenBank/DDBJ databases">
        <title>[olsenella] sp. nov., isolated from a pig farm feces dump.</title>
        <authorList>
            <person name="Chang Y.-H."/>
        </authorList>
    </citation>
    <scope>NUCLEOTIDE SEQUENCE</scope>
    <source>
        <strain evidence="2">YH-ols2217</strain>
    </source>
</reference>
<dbReference type="Proteomes" id="UP001431693">
    <property type="component" value="Unassembled WGS sequence"/>
</dbReference>
<proteinExistence type="predicted"/>
<gene>
    <name evidence="2" type="ORF">QJ043_04105</name>
</gene>
<sequence length="369" mass="38387">MIVGIKHLARIVLKNPLVYVMPFVLAAALALPALTGQFAMSGSDVLGYFSSELLQQTEANLAAALAYESDPGTVSIFENQVDAVNRARRASTEAELIQAGADYWRAYLDLYQLGVVDDLGGVANALAFIRVSEYPDPVFFDQADEIPAAPLVAASYPLVSGVLWFAPALVVGFLVLDAQKRGALWNQAPRSRLSGAAVTFCTMAGIACLLSAASLALALLVAGLCNGWGHADYPAVWIQGDGIEESTAGGVVLRLTAWLCLADVFLCALMSAAGAFGLPALASVGLGALVPVASSLDVVAHALEDWVRWVPLSYMDPLQVAGVLTYANAVSYAPLGVDFLGCTLVLGSGGAALVLLLIAASAPRKTVSC</sequence>